<dbReference type="Gene3D" id="3.30.2310.20">
    <property type="entry name" value="RelE-like"/>
    <property type="match status" value="1"/>
</dbReference>
<dbReference type="InterPro" id="IPR035093">
    <property type="entry name" value="RelE/ParE_toxin_dom_sf"/>
</dbReference>
<keyword evidence="1" id="KW-1277">Toxin-antitoxin system</keyword>
<dbReference type="SUPFAM" id="SSF143011">
    <property type="entry name" value="RelE-like"/>
    <property type="match status" value="1"/>
</dbReference>
<reference evidence="2 3" key="1">
    <citation type="journal article" date="2016" name="Nat. Commun.">
        <title>Thousands of microbial genomes shed light on interconnected biogeochemical processes in an aquifer system.</title>
        <authorList>
            <person name="Anantharaman K."/>
            <person name="Brown C.T."/>
            <person name="Hug L.A."/>
            <person name="Sharon I."/>
            <person name="Castelle C.J."/>
            <person name="Probst A.J."/>
            <person name="Thomas B.C."/>
            <person name="Singh A."/>
            <person name="Wilkins M.J."/>
            <person name="Karaoz U."/>
            <person name="Brodie E.L."/>
            <person name="Williams K.H."/>
            <person name="Hubbard S.S."/>
            <person name="Banfield J.F."/>
        </authorList>
    </citation>
    <scope>NUCLEOTIDE SEQUENCE [LARGE SCALE GENOMIC DNA]</scope>
</reference>
<dbReference type="InterPro" id="IPR007712">
    <property type="entry name" value="RelE/ParE_toxin"/>
</dbReference>
<evidence type="ECO:0000256" key="1">
    <source>
        <dbReference type="ARBA" id="ARBA00022649"/>
    </source>
</evidence>
<dbReference type="Pfam" id="PF05016">
    <property type="entry name" value="ParE_toxin"/>
    <property type="match status" value="1"/>
</dbReference>
<evidence type="ECO:0008006" key="4">
    <source>
        <dbReference type="Google" id="ProtNLM"/>
    </source>
</evidence>
<sequence>MKVGYTATALAHLDSLPHDARERILTKVHFYARQENPLKFAEHLTGYDAYRFRVGIYRVMFEVRNDELFVLRIKKRDKAYGDL</sequence>
<gene>
    <name evidence="2" type="ORF">A3C20_03055</name>
</gene>
<accession>A0A1F6E6B7</accession>
<organism evidence="2 3">
    <name type="scientific">Candidatus Kaiserbacteria bacterium RIFCSPHIGHO2_02_FULL_55_25</name>
    <dbReference type="NCBI Taxonomy" id="1798498"/>
    <lineage>
        <taxon>Bacteria</taxon>
        <taxon>Candidatus Kaiseribacteriota</taxon>
    </lineage>
</organism>
<dbReference type="AlphaFoldDB" id="A0A1F6E6B7"/>
<protein>
    <recommendedName>
        <fullName evidence="4">Plasmid stabilization protein</fullName>
    </recommendedName>
</protein>
<evidence type="ECO:0000313" key="3">
    <source>
        <dbReference type="Proteomes" id="UP000176914"/>
    </source>
</evidence>
<name>A0A1F6E6B7_9BACT</name>
<proteinExistence type="predicted"/>
<dbReference type="EMBL" id="MFLL01000015">
    <property type="protein sequence ID" value="OGG69243.1"/>
    <property type="molecule type" value="Genomic_DNA"/>
</dbReference>
<evidence type="ECO:0000313" key="2">
    <source>
        <dbReference type="EMBL" id="OGG69243.1"/>
    </source>
</evidence>
<dbReference type="Proteomes" id="UP000176914">
    <property type="component" value="Unassembled WGS sequence"/>
</dbReference>
<comment type="caution">
    <text evidence="2">The sequence shown here is derived from an EMBL/GenBank/DDBJ whole genome shotgun (WGS) entry which is preliminary data.</text>
</comment>